<comment type="similarity">
    <text evidence="1">Belongs to the short-chain dehydrogenases/reductases (SDR) family.</text>
</comment>
<comment type="caution">
    <text evidence="4">The sequence shown here is derived from an EMBL/GenBank/DDBJ whole genome shotgun (WGS) entry which is preliminary data.</text>
</comment>
<dbReference type="PRINTS" id="PR00081">
    <property type="entry name" value="GDHRDH"/>
</dbReference>
<reference evidence="4 5" key="1">
    <citation type="submission" date="2019-10" db="EMBL/GenBank/DDBJ databases">
        <authorList>
            <person name="Palmer J.M."/>
        </authorList>
    </citation>
    <scope>NUCLEOTIDE SEQUENCE [LARGE SCALE GENOMIC DNA]</scope>
    <source>
        <strain evidence="4 5">TWF696</strain>
    </source>
</reference>
<evidence type="ECO:0000313" key="5">
    <source>
        <dbReference type="Proteomes" id="UP001375240"/>
    </source>
</evidence>
<dbReference type="Proteomes" id="UP001375240">
    <property type="component" value="Unassembled WGS sequence"/>
</dbReference>
<proteinExistence type="inferred from homology"/>
<gene>
    <name evidence="4" type="ORF">TWF696_002209</name>
</gene>
<dbReference type="PANTHER" id="PTHR43618:SF4">
    <property type="entry name" value="SHORT CHAIN DEHYDROGENASE_REDUCTASE FAMILY (AFU_ORTHOLOGUE AFUA_7G04540)"/>
    <property type="match status" value="1"/>
</dbReference>
<name>A0AAV9U7V5_9PEZI</name>
<dbReference type="PANTHER" id="PTHR43618">
    <property type="entry name" value="7-ALPHA-HYDROXYSTEROID DEHYDROGENASE"/>
    <property type="match status" value="1"/>
</dbReference>
<dbReference type="InterPro" id="IPR036291">
    <property type="entry name" value="NAD(P)-bd_dom_sf"/>
</dbReference>
<dbReference type="FunFam" id="3.40.50.720:FF:000084">
    <property type="entry name" value="Short-chain dehydrogenase reductase"/>
    <property type="match status" value="1"/>
</dbReference>
<evidence type="ECO:0000256" key="2">
    <source>
        <dbReference type="ARBA" id="ARBA00022857"/>
    </source>
</evidence>
<dbReference type="Gene3D" id="3.40.50.720">
    <property type="entry name" value="NAD(P)-binding Rossmann-like Domain"/>
    <property type="match status" value="1"/>
</dbReference>
<accession>A0AAV9U7V5</accession>
<keyword evidence="2" id="KW-0521">NADP</keyword>
<keyword evidence="5" id="KW-1185">Reference proteome</keyword>
<dbReference type="InterPro" id="IPR052178">
    <property type="entry name" value="Sec_Metab_Biosynth_SDR"/>
</dbReference>
<evidence type="ECO:0000256" key="3">
    <source>
        <dbReference type="ARBA" id="ARBA00023002"/>
    </source>
</evidence>
<dbReference type="GO" id="GO:0016491">
    <property type="term" value="F:oxidoreductase activity"/>
    <property type="evidence" value="ECO:0007669"/>
    <property type="project" value="UniProtKB-KW"/>
</dbReference>
<protein>
    <submittedName>
        <fullName evidence="4">Uncharacterized protein</fullName>
    </submittedName>
</protein>
<dbReference type="InterPro" id="IPR020904">
    <property type="entry name" value="Sc_DH/Rdtase_CS"/>
</dbReference>
<evidence type="ECO:0000256" key="1">
    <source>
        <dbReference type="ARBA" id="ARBA00006484"/>
    </source>
</evidence>
<evidence type="ECO:0000313" key="4">
    <source>
        <dbReference type="EMBL" id="KAK6335432.1"/>
    </source>
</evidence>
<dbReference type="EMBL" id="JAVHNQ010000012">
    <property type="protein sequence ID" value="KAK6335432.1"/>
    <property type="molecule type" value="Genomic_DNA"/>
</dbReference>
<dbReference type="PRINTS" id="PR00080">
    <property type="entry name" value="SDRFAMILY"/>
</dbReference>
<organism evidence="4 5">
    <name type="scientific">Orbilia brochopaga</name>
    <dbReference type="NCBI Taxonomy" id="3140254"/>
    <lineage>
        <taxon>Eukaryota</taxon>
        <taxon>Fungi</taxon>
        <taxon>Dikarya</taxon>
        <taxon>Ascomycota</taxon>
        <taxon>Pezizomycotina</taxon>
        <taxon>Orbiliomycetes</taxon>
        <taxon>Orbiliales</taxon>
        <taxon>Orbiliaceae</taxon>
        <taxon>Orbilia</taxon>
    </lineage>
</organism>
<dbReference type="Pfam" id="PF13561">
    <property type="entry name" value="adh_short_C2"/>
    <property type="match status" value="1"/>
</dbReference>
<sequence>MPQSTAPSEELTCCKLFSVKGLVVVITGGGTGIGLMIAQAFAANGAKVYIIGRREETLKTAAEHYASNTSGSITPIQGDVTSKSSIEKVVEQIKQAEGHVNVLFNNAGISSPKSEEASESAEDTQEKLYKNQDFDDWKTVFETNVASAYFVTLAFLPLLQEGGKKSPGYSSTVINISSVSGLIKESQNKMAYNSSKAAVIHLTKMMAQNFSGLKIRVNSIAPGLFPSEMTMGESDEKNKSTHSDTMDVPAKRAGDIREMAGTALYLASPAGLYTNGAVIPVDGGLLLSVPSAY</sequence>
<dbReference type="InterPro" id="IPR002347">
    <property type="entry name" value="SDR_fam"/>
</dbReference>
<dbReference type="CDD" id="cd05233">
    <property type="entry name" value="SDR_c"/>
    <property type="match status" value="1"/>
</dbReference>
<dbReference type="SUPFAM" id="SSF51735">
    <property type="entry name" value="NAD(P)-binding Rossmann-fold domains"/>
    <property type="match status" value="1"/>
</dbReference>
<dbReference type="PROSITE" id="PS00061">
    <property type="entry name" value="ADH_SHORT"/>
    <property type="match status" value="1"/>
</dbReference>
<keyword evidence="3" id="KW-0560">Oxidoreductase</keyword>
<dbReference type="AlphaFoldDB" id="A0AAV9U7V5"/>